<keyword evidence="2" id="KW-0677">Repeat</keyword>
<dbReference type="InterPro" id="IPR011992">
    <property type="entry name" value="EF-hand-dom_pair"/>
</dbReference>
<dbReference type="GO" id="GO:0005509">
    <property type="term" value="F:calcium ion binding"/>
    <property type="evidence" value="ECO:0007669"/>
    <property type="project" value="InterPro"/>
</dbReference>
<evidence type="ECO:0000259" key="4">
    <source>
        <dbReference type="PROSITE" id="PS50222"/>
    </source>
</evidence>
<feature type="domain" description="EF-hand" evidence="4">
    <location>
        <begin position="46"/>
        <end position="81"/>
    </location>
</feature>
<dbReference type="SUPFAM" id="SSF47473">
    <property type="entry name" value="EF-hand"/>
    <property type="match status" value="2"/>
</dbReference>
<dbReference type="PANTHER" id="PTHR10827">
    <property type="entry name" value="RETICULOCALBIN"/>
    <property type="match status" value="1"/>
</dbReference>
<accession>A0A5B9QG33</accession>
<feature type="domain" description="EF-hand" evidence="4">
    <location>
        <begin position="293"/>
        <end position="328"/>
    </location>
</feature>
<reference evidence="5 6" key="1">
    <citation type="submission" date="2019-08" db="EMBL/GenBank/DDBJ databases">
        <title>Deep-cultivation of Planctomycetes and their phenomic and genomic characterization uncovers novel biology.</title>
        <authorList>
            <person name="Wiegand S."/>
            <person name="Jogler M."/>
            <person name="Boedeker C."/>
            <person name="Pinto D."/>
            <person name="Vollmers J."/>
            <person name="Rivas-Marin E."/>
            <person name="Kohn T."/>
            <person name="Peeters S.H."/>
            <person name="Heuer A."/>
            <person name="Rast P."/>
            <person name="Oberbeckmann S."/>
            <person name="Bunk B."/>
            <person name="Jeske O."/>
            <person name="Meyerdierks A."/>
            <person name="Storesund J.E."/>
            <person name="Kallscheuer N."/>
            <person name="Luecker S."/>
            <person name="Lage O.M."/>
            <person name="Pohl T."/>
            <person name="Merkel B.J."/>
            <person name="Hornburger P."/>
            <person name="Mueller R.-W."/>
            <person name="Bruemmer F."/>
            <person name="Labrenz M."/>
            <person name="Spormann A.M."/>
            <person name="Op den Camp H."/>
            <person name="Overmann J."/>
            <person name="Amann R."/>
            <person name="Jetten M.S.M."/>
            <person name="Mascher T."/>
            <person name="Medema M.H."/>
            <person name="Devos D.P."/>
            <person name="Kaster A.-K."/>
            <person name="Ovreas L."/>
            <person name="Rohde M."/>
            <person name="Galperin M.Y."/>
            <person name="Jogler C."/>
        </authorList>
    </citation>
    <scope>NUCLEOTIDE SEQUENCE [LARGE SCALE GENOMIC DNA]</scope>
    <source>
        <strain evidence="5 6">Pr1d</strain>
    </source>
</reference>
<keyword evidence="6" id="KW-1185">Reference proteome</keyword>
<dbReference type="PROSITE" id="PS50222">
    <property type="entry name" value="EF_HAND_2"/>
    <property type="match status" value="3"/>
</dbReference>
<dbReference type="EMBL" id="CP042913">
    <property type="protein sequence ID" value="QEG36630.1"/>
    <property type="molecule type" value="Genomic_DNA"/>
</dbReference>
<sequence>MIAAALSLQFVSVGLAAAKPDDSADLFTRLDKDTDGQLNSAEISDEYSFLFRRLVRTADSNSDGQLSIEEFQQGVSAERPEKPLAKKVSAELPGSDALLLLLAWMDTNSDLTIKSDEVPANLKTLYNQIHQQLKSKDSSQFRIRQLQQQSPRFTQLALRYTQRQQIDVEVELSLLSDEQYALVERLRGKVEPGKAFSTRENAESIFSRLDRDGDGVIAIDDLPEEVKERFFGMLQRADQNGDRRVTETEFLGFQGKVSKFSEMNSNRPEVTKRIAQLFRRADRNSDGMLTRREAPRFLAARFNEIDADGDGKLSRQELSKSLELQNNVAPEMSNKSSPNRKSSSKRPKK</sequence>
<dbReference type="PROSITE" id="PS00018">
    <property type="entry name" value="EF_HAND_1"/>
    <property type="match status" value="4"/>
</dbReference>
<dbReference type="Gene3D" id="1.10.238.10">
    <property type="entry name" value="EF-hand"/>
    <property type="match status" value="4"/>
</dbReference>
<dbReference type="KEGG" id="bgok:Pr1d_39450"/>
<proteinExistence type="predicted"/>
<gene>
    <name evidence="5" type="ORF">Pr1d_39450</name>
</gene>
<name>A0A5B9QG33_9BACT</name>
<dbReference type="InterPro" id="IPR018247">
    <property type="entry name" value="EF_Hand_1_Ca_BS"/>
</dbReference>
<feature type="domain" description="EF-hand" evidence="4">
    <location>
        <begin position="197"/>
        <end position="232"/>
    </location>
</feature>
<feature type="region of interest" description="Disordered" evidence="3">
    <location>
        <begin position="321"/>
        <end position="349"/>
    </location>
</feature>
<evidence type="ECO:0000256" key="2">
    <source>
        <dbReference type="ARBA" id="ARBA00022737"/>
    </source>
</evidence>
<dbReference type="Proteomes" id="UP000323917">
    <property type="component" value="Chromosome"/>
</dbReference>
<dbReference type="Pfam" id="PF13202">
    <property type="entry name" value="EF-hand_5"/>
    <property type="match status" value="3"/>
</dbReference>
<dbReference type="PANTHER" id="PTHR10827:SF98">
    <property type="entry name" value="45 KDA CALCIUM-BINDING PROTEIN"/>
    <property type="match status" value="1"/>
</dbReference>
<evidence type="ECO:0000256" key="3">
    <source>
        <dbReference type="SAM" id="MobiDB-lite"/>
    </source>
</evidence>
<dbReference type="AlphaFoldDB" id="A0A5B9QG33"/>
<dbReference type="InterPro" id="IPR002048">
    <property type="entry name" value="EF_hand_dom"/>
</dbReference>
<evidence type="ECO:0000313" key="6">
    <source>
        <dbReference type="Proteomes" id="UP000323917"/>
    </source>
</evidence>
<protein>
    <submittedName>
        <fullName evidence="5">Transaldolase/EF-hand domain-containing protein</fullName>
    </submittedName>
</protein>
<evidence type="ECO:0000313" key="5">
    <source>
        <dbReference type="EMBL" id="QEG36630.1"/>
    </source>
</evidence>
<dbReference type="SMART" id="SM00054">
    <property type="entry name" value="EFh"/>
    <property type="match status" value="3"/>
</dbReference>
<keyword evidence="1" id="KW-0479">Metal-binding</keyword>
<organism evidence="5 6">
    <name type="scientific">Bythopirellula goksoeyrii</name>
    <dbReference type="NCBI Taxonomy" id="1400387"/>
    <lineage>
        <taxon>Bacteria</taxon>
        <taxon>Pseudomonadati</taxon>
        <taxon>Planctomycetota</taxon>
        <taxon>Planctomycetia</taxon>
        <taxon>Pirellulales</taxon>
        <taxon>Lacipirellulaceae</taxon>
        <taxon>Bythopirellula</taxon>
    </lineage>
</organism>
<evidence type="ECO:0000256" key="1">
    <source>
        <dbReference type="ARBA" id="ARBA00022723"/>
    </source>
</evidence>